<gene>
    <name evidence="1" type="primary">LIFR</name>
    <name evidence="1" type="ORF">GBF38_023164</name>
</gene>
<reference evidence="1" key="1">
    <citation type="submission" date="2020-04" db="EMBL/GenBank/DDBJ databases">
        <title>A chromosome-scale assembly and high-density genetic map of the yellow drum (Nibea albiflora) genome.</title>
        <authorList>
            <person name="Xu D."/>
            <person name="Zhang W."/>
            <person name="Chen R."/>
            <person name="Tan P."/>
            <person name="Wang L."/>
            <person name="Song H."/>
            <person name="Tian L."/>
            <person name="Zhu Q."/>
            <person name="Wang B."/>
        </authorList>
    </citation>
    <scope>NUCLEOTIDE SEQUENCE</scope>
    <source>
        <strain evidence="1">ZJHYS-2018</strain>
    </source>
</reference>
<keyword evidence="1" id="KW-0675">Receptor</keyword>
<feature type="non-terminal residue" evidence="1">
    <location>
        <position position="1"/>
    </location>
</feature>
<evidence type="ECO:0000313" key="2">
    <source>
        <dbReference type="Proteomes" id="UP000805704"/>
    </source>
</evidence>
<dbReference type="EMBL" id="CM024808">
    <property type="protein sequence ID" value="KAG8007039.1"/>
    <property type="molecule type" value="Genomic_DNA"/>
</dbReference>
<sequence>GPNVMATLKTRWIQSILLVNLSSWCTLAVASLAPAPPPPPECFVPYDELLRVVHINCTWDLRPEPQIPANYSLHWEPANSEPGYVITGTRMKGSIPRKDFSHHDEIRVWVQAKNQHGSAKSKVVVFNTANITPVGELDVWMDCEKSHETFNCTLMWKRLPMHRACGFIRGYEVRLYYNNNTVKLVNVSTAEPEGRLACNETQCRFTSSLTDVSSISVSAYNAHGATEPSKLVVPVSGKDKNEQAIGLKMSEENLTVSWDLPSQLSDSLKEYVVQYKQAGCSPDQTFDWMKVNKSQKTAFFKGQFKKNTPYRVSLFTVSNSGEVHHLSSLTGYSLQKSKCHCFMISMLSPRRNLNLISISLSAPSKVPLFQVSSVAATHVTLLWKDVPVCERYGVILYYQIGVVGQKEKSCAWGDKVPDPRNSHIFKDMKHQINDPKSWICVPTFNEPHPEISLLEVVEIPFKASKSSLEKTSDADKLTRPLVRKGDSQMDCQDDQRDNVVIEENHRTDHKYGRQAYSKMVDSDEDKEDGWSSEEEQCKSGYEKHFMPTPLEILEVS</sequence>
<accession>A0ACB7EYM1</accession>
<dbReference type="Proteomes" id="UP000805704">
    <property type="component" value="Chromosome 20"/>
</dbReference>
<organism evidence="1 2">
    <name type="scientific">Nibea albiflora</name>
    <name type="common">Yellow drum</name>
    <name type="synonym">Corvina albiflora</name>
    <dbReference type="NCBI Taxonomy" id="240163"/>
    <lineage>
        <taxon>Eukaryota</taxon>
        <taxon>Metazoa</taxon>
        <taxon>Chordata</taxon>
        <taxon>Craniata</taxon>
        <taxon>Vertebrata</taxon>
        <taxon>Euteleostomi</taxon>
        <taxon>Actinopterygii</taxon>
        <taxon>Neopterygii</taxon>
        <taxon>Teleostei</taxon>
        <taxon>Neoteleostei</taxon>
        <taxon>Acanthomorphata</taxon>
        <taxon>Eupercaria</taxon>
        <taxon>Sciaenidae</taxon>
        <taxon>Nibea</taxon>
    </lineage>
</organism>
<keyword evidence="2" id="KW-1185">Reference proteome</keyword>
<name>A0ACB7EYM1_NIBAL</name>
<evidence type="ECO:0000313" key="1">
    <source>
        <dbReference type="EMBL" id="KAG8007039.1"/>
    </source>
</evidence>
<proteinExistence type="predicted"/>
<protein>
    <submittedName>
        <fullName evidence="1">Leukemia inhibitory factor receptor</fullName>
    </submittedName>
</protein>
<comment type="caution">
    <text evidence="1">The sequence shown here is derived from an EMBL/GenBank/DDBJ whole genome shotgun (WGS) entry which is preliminary data.</text>
</comment>